<keyword evidence="2" id="KW-0812">Transmembrane</keyword>
<keyword evidence="4" id="KW-1185">Reference proteome</keyword>
<name>T2KQ09_FORAG</name>
<evidence type="ECO:0000256" key="1">
    <source>
        <dbReference type="SAM" id="MobiDB-lite"/>
    </source>
</evidence>
<evidence type="ECO:0000313" key="3">
    <source>
        <dbReference type="EMBL" id="CDF80593.1"/>
    </source>
</evidence>
<sequence>MHDREWLDDPYLGRHPDPNPLPVIILLLIVILIVLKNI</sequence>
<dbReference type="Proteomes" id="UP000016160">
    <property type="component" value="Chromosome"/>
</dbReference>
<dbReference type="EMBL" id="HG315671">
    <property type="protein sequence ID" value="CDF80593.1"/>
    <property type="molecule type" value="Genomic_DNA"/>
</dbReference>
<evidence type="ECO:0000313" key="4">
    <source>
        <dbReference type="Proteomes" id="UP000016160"/>
    </source>
</evidence>
<protein>
    <submittedName>
        <fullName evidence="3">Uncharacterized protein</fullName>
    </submittedName>
</protein>
<feature type="compositionally biased region" description="Basic and acidic residues" evidence="1">
    <location>
        <begin position="1"/>
        <end position="17"/>
    </location>
</feature>
<evidence type="ECO:0000256" key="2">
    <source>
        <dbReference type="SAM" id="Phobius"/>
    </source>
</evidence>
<dbReference type="HOGENOM" id="CLU_3328184_0_0_10"/>
<feature type="region of interest" description="Disordered" evidence="1">
    <location>
        <begin position="1"/>
        <end position="20"/>
    </location>
</feature>
<gene>
    <name evidence="3" type="ORF">BN863_28810</name>
</gene>
<dbReference type="PATRIC" id="fig|1347342.6.peg.2900"/>
<proteinExistence type="predicted"/>
<accession>T2KQ09</accession>
<dbReference type="AlphaFoldDB" id="T2KQ09"/>
<reference evidence="3 4" key="1">
    <citation type="journal article" date="2013" name="Appl. Environ. Microbiol.">
        <title>The genome of the alga-associated marine flavobacterium Formosa agariphila KMM 3901T reveals a broad potential for degradation of algal polysaccharides.</title>
        <authorList>
            <person name="Mann A.J."/>
            <person name="Hahnke R.L."/>
            <person name="Huang S."/>
            <person name="Werner J."/>
            <person name="Xing P."/>
            <person name="Barbeyron T."/>
            <person name="Huettel B."/>
            <person name="Stueber K."/>
            <person name="Reinhardt R."/>
            <person name="Harder J."/>
            <person name="Gloeckner F.O."/>
            <person name="Amann R.I."/>
            <person name="Teeling H."/>
        </authorList>
    </citation>
    <scope>NUCLEOTIDE SEQUENCE [LARGE SCALE GENOMIC DNA]</scope>
    <source>
        <strain evidence="4">DSM 15362 / KCTC 12365 / LMG 23005 / KMM 3901</strain>
    </source>
</reference>
<organism evidence="3 4">
    <name type="scientific">Formosa agariphila (strain DSM 15362 / KCTC 12365 / LMG 23005 / KMM 3901 / M-2Alg 35-1)</name>
    <dbReference type="NCBI Taxonomy" id="1347342"/>
    <lineage>
        <taxon>Bacteria</taxon>
        <taxon>Pseudomonadati</taxon>
        <taxon>Bacteroidota</taxon>
        <taxon>Flavobacteriia</taxon>
        <taxon>Flavobacteriales</taxon>
        <taxon>Flavobacteriaceae</taxon>
        <taxon>Formosa</taxon>
    </lineage>
</organism>
<keyword evidence="2" id="KW-1133">Transmembrane helix</keyword>
<keyword evidence="2" id="KW-0472">Membrane</keyword>
<feature type="transmembrane region" description="Helical" evidence="2">
    <location>
        <begin position="20"/>
        <end position="35"/>
    </location>
</feature>